<proteinExistence type="predicted"/>
<accession>A0A0F9DP78</accession>
<comment type="caution">
    <text evidence="1">The sequence shown here is derived from an EMBL/GenBank/DDBJ whole genome shotgun (WGS) entry which is preliminary data.</text>
</comment>
<dbReference type="EMBL" id="LAZR01040748">
    <property type="protein sequence ID" value="KKL13718.1"/>
    <property type="molecule type" value="Genomic_DNA"/>
</dbReference>
<sequence length="142" mass="15503">MRITSKGRELADLAHLGDHPLVLNLCSRICAAAVTYERIQEDRCNGHPIQSSPSISLYSNESIATMQDAWDKRIERQDEQLSTRITKLALQLPAVTGVELGGDPRGCTVKLLFAGKRYDVTSCTWVPVGPNFPLVEIGVPGG</sequence>
<dbReference type="AlphaFoldDB" id="A0A0F9DP78"/>
<reference evidence="1" key="1">
    <citation type="journal article" date="2015" name="Nature">
        <title>Complex archaea that bridge the gap between prokaryotes and eukaryotes.</title>
        <authorList>
            <person name="Spang A."/>
            <person name="Saw J.H."/>
            <person name="Jorgensen S.L."/>
            <person name="Zaremba-Niedzwiedzka K."/>
            <person name="Martijn J."/>
            <person name="Lind A.E."/>
            <person name="van Eijk R."/>
            <person name="Schleper C."/>
            <person name="Guy L."/>
            <person name="Ettema T.J."/>
        </authorList>
    </citation>
    <scope>NUCLEOTIDE SEQUENCE</scope>
</reference>
<evidence type="ECO:0000313" key="1">
    <source>
        <dbReference type="EMBL" id="KKL13718.1"/>
    </source>
</evidence>
<gene>
    <name evidence="1" type="ORF">LCGC14_2522960</name>
</gene>
<protein>
    <submittedName>
        <fullName evidence="1">Uncharacterized protein</fullName>
    </submittedName>
</protein>
<organism evidence="1">
    <name type="scientific">marine sediment metagenome</name>
    <dbReference type="NCBI Taxonomy" id="412755"/>
    <lineage>
        <taxon>unclassified sequences</taxon>
        <taxon>metagenomes</taxon>
        <taxon>ecological metagenomes</taxon>
    </lineage>
</organism>
<name>A0A0F9DP78_9ZZZZ</name>